<keyword evidence="7 10" id="KW-0472">Membrane</keyword>
<dbReference type="Pfam" id="PF00593">
    <property type="entry name" value="TonB_dep_Rec_b-barrel"/>
    <property type="match status" value="1"/>
</dbReference>
<keyword evidence="16" id="KW-1185">Reference proteome</keyword>
<keyword evidence="3 10" id="KW-1134">Transmembrane beta strand</keyword>
<evidence type="ECO:0000256" key="7">
    <source>
        <dbReference type="ARBA" id="ARBA00023136"/>
    </source>
</evidence>
<dbReference type="RefSeq" id="WP_084839676.1">
    <property type="nucleotide sequence ID" value="NZ_ARYN01000001.1"/>
</dbReference>
<dbReference type="Pfam" id="PF13715">
    <property type="entry name" value="CarbopepD_reg_2"/>
    <property type="match status" value="1"/>
</dbReference>
<dbReference type="Gene3D" id="2.60.40.1120">
    <property type="entry name" value="Carboxypeptidase-like, regulatory domain"/>
    <property type="match status" value="1"/>
</dbReference>
<dbReference type="InterPro" id="IPR039426">
    <property type="entry name" value="TonB-dep_rcpt-like"/>
</dbReference>
<keyword evidence="9 10" id="KW-0998">Cell outer membrane</keyword>
<evidence type="ECO:0000256" key="2">
    <source>
        <dbReference type="ARBA" id="ARBA00022448"/>
    </source>
</evidence>
<keyword evidence="8" id="KW-0675">Receptor</keyword>
<dbReference type="SUPFAM" id="SSF56935">
    <property type="entry name" value="Porins"/>
    <property type="match status" value="1"/>
</dbReference>
<keyword evidence="2 10" id="KW-0813">Transport</keyword>
<comment type="similarity">
    <text evidence="10 11">Belongs to the TonB-dependent receptor family.</text>
</comment>
<keyword evidence="5 12" id="KW-0732">Signal</keyword>
<dbReference type="GO" id="GO:0044718">
    <property type="term" value="P:siderophore transmembrane transport"/>
    <property type="evidence" value="ECO:0007669"/>
    <property type="project" value="TreeGrafter"/>
</dbReference>
<protein>
    <recommendedName>
        <fullName evidence="17">SusC/RagA family TonB-linked outer membrane protein</fullName>
    </recommendedName>
</protein>
<evidence type="ECO:0000256" key="4">
    <source>
        <dbReference type="ARBA" id="ARBA00022692"/>
    </source>
</evidence>
<feature type="domain" description="TonB-dependent receptor-like beta-barrel" evidence="13">
    <location>
        <begin position="491"/>
        <end position="842"/>
    </location>
</feature>
<gene>
    <name evidence="15" type="ORF">IIF7_00115</name>
</gene>
<dbReference type="InterPro" id="IPR012910">
    <property type="entry name" value="Plug_dom"/>
</dbReference>
<name>A0A1Y1T7T6_9FLAO</name>
<evidence type="ECO:0000259" key="14">
    <source>
        <dbReference type="Pfam" id="PF07715"/>
    </source>
</evidence>
<comment type="caution">
    <text evidence="15">The sequence shown here is derived from an EMBL/GenBank/DDBJ whole genome shotgun (WGS) entry which is preliminary data.</text>
</comment>
<dbReference type="NCBIfam" id="TIGR04056">
    <property type="entry name" value="OMP_RagA_SusC"/>
    <property type="match status" value="1"/>
</dbReference>
<dbReference type="AlphaFoldDB" id="A0A1Y1T7T6"/>
<dbReference type="Pfam" id="PF07715">
    <property type="entry name" value="Plug"/>
    <property type="match status" value="1"/>
</dbReference>
<feature type="signal peptide" evidence="12">
    <location>
        <begin position="1"/>
        <end position="22"/>
    </location>
</feature>
<dbReference type="Gene3D" id="2.170.130.10">
    <property type="entry name" value="TonB-dependent receptor, plug domain"/>
    <property type="match status" value="1"/>
</dbReference>
<sequence length="1074" mass="116464">MKRKLQSFLTLLFLFSICSVFAQDRTISGTITDDQGMPLPGVNVRIKGTTSGIQSDFDGNYSIAAEEGDIIVFSFVGLKTAEYTVGDINTIDVVMEADQAQLDEVVVTALGISREKKSLGYAVSEVSSEDLESRAEGDVGRLLSGKASGVQITQQSGISGSGTNIIIRGLSSFSGSNQPLFIVDGVPFSSDTNAQGDFVEGNSGGSRFFDLDPNNIESVNVLKGLAASTLYGTQGRNGVILITTKNGSGAASRKKHEVTVTSSIFFNEVASIPDYTMSYGGGFDQAFGWFYSNWGPGFDEAGVAGWGADPAIDENGNLPHPYSTASSGTGIPQAFPEFADTPYAWQPYNSVEEFFRTGVVSNTSVNFSGASDDGKVTYSLSGGHLEDEGFTPENKVIRNNLGIGGKAELANNFTINGTLNFSQTDFKSPPVSAGDGNTVFGGGGSSVFSNVFFTPRNVDLMGLPYQNPLTGGSVYYRQANDIQHPLWTVYNASSEQLTNRVYGSAGIMYDFTDNLNLTYRLGIDLYNEGNTSYQNRGGSTSNTRIRSGFYDTWTNSNTIWDHNITLNGMYDLSEKLGLNFNLGATTRRTIYDRQGVSSSNQQVFDVLRHFNFMLQDEIQYSEERNIAGLYGQVELDYDGFLYLTINGRNDWVSNLSEDNRSIFYPGVSASFLPTSAFSDLSGDALGFLKLRAGFGTSANFPSGYPIANRLSLNTQRWLDDSGNLIVSNTTNSVLGNPDLEPETMTEIEFGVESNWFNNHFTLNASYFNRITENLLVNRSLDASTGYTSVRTNIGEINVEGLEIEAGLDIFKNPDQGAFNWSINANFSTIEPTVKDLGQDTDIIVYSGFSNLGNAAIPDKPLGTIVGSRILRDDAGNFVTNSQGDYVVESGQFEIGDPNPDYTLNVSSSISLKNFNFNILVTHVSGGDIYSQTIATLLGRGLTTDTDNRINPFILPGVNQDTGEPNNIQINNSQYYFDNILFGPDELQVYDGSVIRLQEVSLGYSVPQSFLEKTPFGSLSLKVSGYNLWYDAYNTPDGINFDPNVAALGVGNGQGFDFLSGPSSKRYGISITASF</sequence>
<dbReference type="GO" id="GO:0015344">
    <property type="term" value="F:siderophore uptake transmembrane transporter activity"/>
    <property type="evidence" value="ECO:0007669"/>
    <property type="project" value="TreeGrafter"/>
</dbReference>
<evidence type="ECO:0000256" key="3">
    <source>
        <dbReference type="ARBA" id="ARBA00022452"/>
    </source>
</evidence>
<evidence type="ECO:0000256" key="12">
    <source>
        <dbReference type="SAM" id="SignalP"/>
    </source>
</evidence>
<reference evidence="15 16" key="1">
    <citation type="submission" date="2013-04" db="EMBL/GenBank/DDBJ databases">
        <title>Zunongwangia sp. 22II14-10F7 Genome Sequencing.</title>
        <authorList>
            <person name="Lai Q."/>
            <person name="Shao Z."/>
        </authorList>
    </citation>
    <scope>NUCLEOTIDE SEQUENCE [LARGE SCALE GENOMIC DNA]</scope>
    <source>
        <strain evidence="15 16">22II14-10F7</strain>
    </source>
</reference>
<accession>A0A1Y1T7T6</accession>
<feature type="domain" description="TonB-dependent receptor plug" evidence="14">
    <location>
        <begin position="116"/>
        <end position="239"/>
    </location>
</feature>
<dbReference type="PROSITE" id="PS52016">
    <property type="entry name" value="TONB_DEPENDENT_REC_3"/>
    <property type="match status" value="1"/>
</dbReference>
<dbReference type="OrthoDB" id="9768177at2"/>
<dbReference type="GO" id="GO:0009279">
    <property type="term" value="C:cell outer membrane"/>
    <property type="evidence" value="ECO:0007669"/>
    <property type="project" value="UniProtKB-SubCell"/>
</dbReference>
<keyword evidence="4 10" id="KW-0812">Transmembrane</keyword>
<evidence type="ECO:0008006" key="17">
    <source>
        <dbReference type="Google" id="ProtNLM"/>
    </source>
</evidence>
<dbReference type="Proteomes" id="UP000192746">
    <property type="component" value="Unassembled WGS sequence"/>
</dbReference>
<evidence type="ECO:0000256" key="9">
    <source>
        <dbReference type="ARBA" id="ARBA00023237"/>
    </source>
</evidence>
<evidence type="ECO:0000256" key="11">
    <source>
        <dbReference type="RuleBase" id="RU003357"/>
    </source>
</evidence>
<dbReference type="Gene3D" id="2.40.170.20">
    <property type="entry name" value="TonB-dependent receptor, beta-barrel domain"/>
    <property type="match status" value="1"/>
</dbReference>
<keyword evidence="6 11" id="KW-0798">TonB box</keyword>
<dbReference type="STRING" id="1185767.IIF7_00115"/>
<organism evidence="15 16">
    <name type="scientific">Zunongwangia atlantica 22II14-10F7</name>
    <dbReference type="NCBI Taxonomy" id="1185767"/>
    <lineage>
        <taxon>Bacteria</taxon>
        <taxon>Pseudomonadati</taxon>
        <taxon>Bacteroidota</taxon>
        <taxon>Flavobacteriia</taxon>
        <taxon>Flavobacteriales</taxon>
        <taxon>Flavobacteriaceae</taxon>
        <taxon>Zunongwangia</taxon>
    </lineage>
</organism>
<feature type="chain" id="PRO_5011004600" description="SusC/RagA family TonB-linked outer membrane protein" evidence="12">
    <location>
        <begin position="23"/>
        <end position="1074"/>
    </location>
</feature>
<dbReference type="InterPro" id="IPR037066">
    <property type="entry name" value="Plug_dom_sf"/>
</dbReference>
<comment type="subcellular location">
    <subcellularLocation>
        <location evidence="1 10">Cell outer membrane</location>
        <topology evidence="1 10">Multi-pass membrane protein</topology>
    </subcellularLocation>
</comment>
<dbReference type="PANTHER" id="PTHR30069:SF29">
    <property type="entry name" value="HEMOGLOBIN AND HEMOGLOBIN-HAPTOGLOBIN-BINDING PROTEIN 1-RELATED"/>
    <property type="match status" value="1"/>
</dbReference>
<dbReference type="InterPro" id="IPR023996">
    <property type="entry name" value="TonB-dep_OMP_SusC/RagA"/>
</dbReference>
<evidence type="ECO:0000313" key="15">
    <source>
        <dbReference type="EMBL" id="ORL47121.1"/>
    </source>
</evidence>
<evidence type="ECO:0000256" key="10">
    <source>
        <dbReference type="PROSITE-ProRule" id="PRU01360"/>
    </source>
</evidence>
<evidence type="ECO:0000256" key="8">
    <source>
        <dbReference type="ARBA" id="ARBA00023170"/>
    </source>
</evidence>
<evidence type="ECO:0000256" key="5">
    <source>
        <dbReference type="ARBA" id="ARBA00022729"/>
    </source>
</evidence>
<dbReference type="PANTHER" id="PTHR30069">
    <property type="entry name" value="TONB-DEPENDENT OUTER MEMBRANE RECEPTOR"/>
    <property type="match status" value="1"/>
</dbReference>
<dbReference type="EMBL" id="ARYN01000001">
    <property type="protein sequence ID" value="ORL47121.1"/>
    <property type="molecule type" value="Genomic_DNA"/>
</dbReference>
<dbReference type="SUPFAM" id="SSF49464">
    <property type="entry name" value="Carboxypeptidase regulatory domain-like"/>
    <property type="match status" value="1"/>
</dbReference>
<evidence type="ECO:0000256" key="1">
    <source>
        <dbReference type="ARBA" id="ARBA00004571"/>
    </source>
</evidence>
<evidence type="ECO:0000256" key="6">
    <source>
        <dbReference type="ARBA" id="ARBA00023077"/>
    </source>
</evidence>
<proteinExistence type="inferred from homology"/>
<dbReference type="InterPro" id="IPR008969">
    <property type="entry name" value="CarboxyPept-like_regulatory"/>
</dbReference>
<evidence type="ECO:0000259" key="13">
    <source>
        <dbReference type="Pfam" id="PF00593"/>
    </source>
</evidence>
<dbReference type="InterPro" id="IPR036942">
    <property type="entry name" value="Beta-barrel_TonB_sf"/>
</dbReference>
<evidence type="ECO:0000313" key="16">
    <source>
        <dbReference type="Proteomes" id="UP000192746"/>
    </source>
</evidence>
<dbReference type="InterPro" id="IPR000531">
    <property type="entry name" value="Beta-barrel_TonB"/>
</dbReference>